<evidence type="ECO:0000313" key="5">
    <source>
        <dbReference type="EMBL" id="CAH2350945.1"/>
    </source>
</evidence>
<evidence type="ECO:0000256" key="3">
    <source>
        <dbReference type="SAM" id="MobiDB-lite"/>
    </source>
</evidence>
<keyword evidence="6" id="KW-1185">Reference proteome</keyword>
<dbReference type="InterPro" id="IPR019084">
    <property type="entry name" value="STM1-like_N"/>
</dbReference>
<comment type="caution">
    <text evidence="5">The sequence shown here is derived from an EMBL/GenBank/DDBJ whole genome shotgun (WGS) entry which is preliminary data.</text>
</comment>
<dbReference type="SMART" id="SM01233">
    <property type="entry name" value="HABP4_PAI-RBP1"/>
    <property type="match status" value="1"/>
</dbReference>
<dbReference type="EMBL" id="CAKXYY010000002">
    <property type="protein sequence ID" value="CAH2350945.1"/>
    <property type="molecule type" value="Genomic_DNA"/>
</dbReference>
<dbReference type="GO" id="GO:0003676">
    <property type="term" value="F:nucleic acid binding"/>
    <property type="evidence" value="ECO:0007669"/>
    <property type="project" value="UniProtKB-ARBA"/>
</dbReference>
<sequence length="261" mass="28469">MSFENKNLYHLLGNDVEDDSIPAPVAPREVVKNTGSSKKADVAPAKADPARAKTNKSKPSGNEGALKNKVNNKSVSGPSSTPSKHAKKSFDRHSKTGKTDSAKKLKQGWGSDDKREVDESAAQEDAEEEAAEEASEVDVSPEQQKKSLQDYFAELELKKQEFSAAKPTRTVAPIDGEVIEKEQETFVQSTQAKKVKSKAQKEKKFLDIDAKFADDAPAQTERTFNSRKPTRGRGGKPTTSTRKPVSAAKKPVVNDKNFPSL</sequence>
<evidence type="ECO:0000313" key="6">
    <source>
        <dbReference type="Proteomes" id="UP000837801"/>
    </source>
</evidence>
<proteinExistence type="predicted"/>
<evidence type="ECO:0000256" key="2">
    <source>
        <dbReference type="ARBA" id="ARBA00022490"/>
    </source>
</evidence>
<evidence type="ECO:0000259" key="4">
    <source>
        <dbReference type="SMART" id="SM01233"/>
    </source>
</evidence>
<feature type="region of interest" description="Disordered" evidence="3">
    <location>
        <begin position="216"/>
        <end position="261"/>
    </location>
</feature>
<feature type="compositionally biased region" description="Basic and acidic residues" evidence="3">
    <location>
        <begin position="88"/>
        <end position="103"/>
    </location>
</feature>
<gene>
    <name evidence="5" type="ORF">CLIB1423_02S08724</name>
</gene>
<dbReference type="Proteomes" id="UP000837801">
    <property type="component" value="Unassembled WGS sequence"/>
</dbReference>
<dbReference type="Gene3D" id="6.10.140.1040">
    <property type="match status" value="1"/>
</dbReference>
<feature type="region of interest" description="Disordered" evidence="3">
    <location>
        <begin position="14"/>
        <end position="146"/>
    </location>
</feature>
<dbReference type="Pfam" id="PF09598">
    <property type="entry name" value="Stm1_N"/>
    <property type="match status" value="1"/>
</dbReference>
<reference evidence="5" key="1">
    <citation type="submission" date="2022-03" db="EMBL/GenBank/DDBJ databases">
        <authorList>
            <person name="Legras J.-L."/>
            <person name="Devillers H."/>
            <person name="Grondin C."/>
        </authorList>
    </citation>
    <scope>NUCLEOTIDE SEQUENCE</scope>
    <source>
        <strain evidence="5">CLIB 1423</strain>
    </source>
</reference>
<protein>
    <submittedName>
        <fullName evidence="5">Suppressor protein Stm1p</fullName>
    </submittedName>
</protein>
<keyword evidence="2" id="KW-0963">Cytoplasm</keyword>
<accession>A0A9P0QM64</accession>
<dbReference type="InterPro" id="IPR006861">
    <property type="entry name" value="HABP4_PAIRBP1-bd"/>
</dbReference>
<feature type="domain" description="Hyaluronan/mRNA-binding protein" evidence="4">
    <location>
        <begin position="86"/>
        <end position="170"/>
    </location>
</feature>
<feature type="compositionally biased region" description="Polar residues" evidence="3">
    <location>
        <begin position="69"/>
        <end position="83"/>
    </location>
</feature>
<evidence type="ECO:0000256" key="1">
    <source>
        <dbReference type="ARBA" id="ARBA00004496"/>
    </source>
</evidence>
<organism evidence="5 6">
    <name type="scientific">[Candida] railenensis</name>
    <dbReference type="NCBI Taxonomy" id="45579"/>
    <lineage>
        <taxon>Eukaryota</taxon>
        <taxon>Fungi</taxon>
        <taxon>Dikarya</taxon>
        <taxon>Ascomycota</taxon>
        <taxon>Saccharomycotina</taxon>
        <taxon>Pichiomycetes</taxon>
        <taxon>Debaryomycetaceae</taxon>
        <taxon>Kurtzmaniella</taxon>
    </lineage>
</organism>
<comment type="subcellular location">
    <subcellularLocation>
        <location evidence="1">Cytoplasm</location>
    </subcellularLocation>
</comment>
<name>A0A9P0QM64_9ASCO</name>
<feature type="compositionally biased region" description="Acidic residues" evidence="3">
    <location>
        <begin position="119"/>
        <end position="136"/>
    </location>
</feature>
<dbReference type="GO" id="GO:0005737">
    <property type="term" value="C:cytoplasm"/>
    <property type="evidence" value="ECO:0007669"/>
    <property type="project" value="UniProtKB-SubCell"/>
</dbReference>
<dbReference type="AlphaFoldDB" id="A0A9P0QM64"/>
<dbReference type="OrthoDB" id="5426471at2759"/>